<dbReference type="InterPro" id="IPR036397">
    <property type="entry name" value="RNaseH_sf"/>
</dbReference>
<evidence type="ECO:0000313" key="2">
    <source>
        <dbReference type="Proteomes" id="UP000323000"/>
    </source>
</evidence>
<gene>
    <name evidence="1" type="ORF">EZV62_014165</name>
</gene>
<dbReference type="InterPro" id="IPR012337">
    <property type="entry name" value="RNaseH-like_sf"/>
</dbReference>
<sequence length="237" mass="26860">MIRTQYNTVVRNIRSDNGSKYLSNEFRYELNKRGLLQQLTYPYTSEQNGVVECTSTLSGSIVVTSVENSSLLLRVVPIFEPSSPSSTSSTSRLIQFIFPRSVHEALLNPKWVAAIQVKIDAHQQNQTWKLVTLPTNLTFAVSVVSQFMYTSCTSHMDAVYYILRYLKTCHGLGLFNVIRAQSYLSCFTDVDYVGSKSDRRFTSGLCTFCGNHLISWKSRKQAVVSWSSVEAEYHTMT</sequence>
<name>A0A5C7HTR0_9ROSI</name>
<organism evidence="1 2">
    <name type="scientific">Acer yangbiense</name>
    <dbReference type="NCBI Taxonomy" id="1000413"/>
    <lineage>
        <taxon>Eukaryota</taxon>
        <taxon>Viridiplantae</taxon>
        <taxon>Streptophyta</taxon>
        <taxon>Embryophyta</taxon>
        <taxon>Tracheophyta</taxon>
        <taxon>Spermatophyta</taxon>
        <taxon>Magnoliopsida</taxon>
        <taxon>eudicotyledons</taxon>
        <taxon>Gunneridae</taxon>
        <taxon>Pentapetalae</taxon>
        <taxon>rosids</taxon>
        <taxon>malvids</taxon>
        <taxon>Sapindales</taxon>
        <taxon>Sapindaceae</taxon>
        <taxon>Hippocastanoideae</taxon>
        <taxon>Acereae</taxon>
        <taxon>Acer</taxon>
    </lineage>
</organism>
<evidence type="ECO:0000313" key="1">
    <source>
        <dbReference type="EMBL" id="TXG59592.1"/>
    </source>
</evidence>
<accession>A0A5C7HTR0</accession>
<proteinExistence type="predicted"/>
<dbReference type="Proteomes" id="UP000323000">
    <property type="component" value="Chromosome 6"/>
</dbReference>
<evidence type="ECO:0008006" key="3">
    <source>
        <dbReference type="Google" id="ProtNLM"/>
    </source>
</evidence>
<dbReference type="GO" id="GO:0003676">
    <property type="term" value="F:nucleic acid binding"/>
    <property type="evidence" value="ECO:0007669"/>
    <property type="project" value="InterPro"/>
</dbReference>
<dbReference type="AlphaFoldDB" id="A0A5C7HTR0"/>
<dbReference type="EMBL" id="VAHF01000006">
    <property type="protein sequence ID" value="TXG59592.1"/>
    <property type="molecule type" value="Genomic_DNA"/>
</dbReference>
<keyword evidence="2" id="KW-1185">Reference proteome</keyword>
<comment type="caution">
    <text evidence="1">The sequence shown here is derived from an EMBL/GenBank/DDBJ whole genome shotgun (WGS) entry which is preliminary data.</text>
</comment>
<dbReference type="OrthoDB" id="128382at2759"/>
<dbReference type="SUPFAM" id="SSF53098">
    <property type="entry name" value="Ribonuclease H-like"/>
    <property type="match status" value="1"/>
</dbReference>
<dbReference type="PANTHER" id="PTHR11439:SF463">
    <property type="entry name" value="REVERSE TRANSCRIPTASE TY1_COPIA-TYPE DOMAIN-CONTAINING PROTEIN"/>
    <property type="match status" value="1"/>
</dbReference>
<protein>
    <recommendedName>
        <fullName evidence="3">Integrase catalytic domain-containing protein</fullName>
    </recommendedName>
</protein>
<dbReference type="PANTHER" id="PTHR11439">
    <property type="entry name" value="GAG-POL-RELATED RETROTRANSPOSON"/>
    <property type="match status" value="1"/>
</dbReference>
<dbReference type="CDD" id="cd09272">
    <property type="entry name" value="RNase_HI_RT_Ty1"/>
    <property type="match status" value="1"/>
</dbReference>
<dbReference type="Gene3D" id="3.30.420.10">
    <property type="entry name" value="Ribonuclease H-like superfamily/Ribonuclease H"/>
    <property type="match status" value="1"/>
</dbReference>
<reference evidence="2" key="1">
    <citation type="journal article" date="2019" name="Gigascience">
        <title>De novo genome assembly of the endangered Acer yangbiense, a plant species with extremely small populations endemic to Yunnan Province, China.</title>
        <authorList>
            <person name="Yang J."/>
            <person name="Wariss H.M."/>
            <person name="Tao L."/>
            <person name="Zhang R."/>
            <person name="Yun Q."/>
            <person name="Hollingsworth P."/>
            <person name="Dao Z."/>
            <person name="Luo G."/>
            <person name="Guo H."/>
            <person name="Ma Y."/>
            <person name="Sun W."/>
        </authorList>
    </citation>
    <scope>NUCLEOTIDE SEQUENCE [LARGE SCALE GENOMIC DNA]</scope>
    <source>
        <strain evidence="2">cv. Malutang</strain>
    </source>
</reference>